<name>A0A385UKD7_9CAUD</name>
<dbReference type="EMBL" id="MH727564">
    <property type="protein sequence ID" value="AYB70954.1"/>
    <property type="molecule type" value="Genomic_DNA"/>
</dbReference>
<dbReference type="Proteomes" id="UP000271820">
    <property type="component" value="Segment"/>
</dbReference>
<protein>
    <submittedName>
        <fullName evidence="1">Uncharacterized protein</fullName>
    </submittedName>
</protein>
<evidence type="ECO:0000313" key="2">
    <source>
        <dbReference type="Proteomes" id="UP000271820"/>
    </source>
</evidence>
<dbReference type="KEGG" id="vg:55611488"/>
<sequence length="64" mass="7240">MANSEWHVKGTIKVNGKNDVVDDIVTAPSAEKAKRVMYDRLESMKGGPVTYTDLKITSVRLYRR</sequence>
<organism evidence="1 2">
    <name type="scientific">Streptomyces phage Yaboi</name>
    <dbReference type="NCBI Taxonomy" id="2301621"/>
    <lineage>
        <taxon>Viruses</taxon>
        <taxon>Duplodnaviria</taxon>
        <taxon>Heunggongvirae</taxon>
        <taxon>Uroviricota</taxon>
        <taxon>Caudoviricetes</taxon>
        <taxon>Stanwilliamsviridae</taxon>
        <taxon>Boydwoodruffvirinae</taxon>
        <taxon>Karimacvirus</taxon>
        <taxon>Karimacvirus yaboi</taxon>
        <taxon>Streptomyces virus Yaboi</taxon>
    </lineage>
</organism>
<evidence type="ECO:0000313" key="1">
    <source>
        <dbReference type="EMBL" id="AYB70954.1"/>
    </source>
</evidence>
<proteinExistence type="predicted"/>
<dbReference type="RefSeq" id="YP_009841253.1">
    <property type="nucleotide sequence ID" value="NC_048730.1"/>
</dbReference>
<gene>
    <name evidence="1" type="primary">127</name>
    <name evidence="1" type="ORF">SEA_YABOI_127</name>
</gene>
<dbReference type="GeneID" id="55611488"/>
<reference evidence="1 2" key="1">
    <citation type="submission" date="2018-08" db="EMBL/GenBank/DDBJ databases">
        <authorList>
            <person name="Hogarty M.P."/>
            <person name="Sinkre R.A."/>
            <person name="Rubiano R."/>
            <person name="Harback M.R."/>
            <person name="Shaffer C.D."/>
            <person name="Weston-Hafer K.A."/>
            <person name="Russell D.A."/>
            <person name="Pope W.H."/>
            <person name="Jacobs-Sera D."/>
            <person name="Hendrix R.W."/>
            <person name="Hatfull G.F."/>
        </authorList>
    </citation>
    <scope>NUCLEOTIDE SEQUENCE [LARGE SCALE GENOMIC DNA]</scope>
</reference>
<accession>A0A385UKD7</accession>
<keyword evidence="2" id="KW-1185">Reference proteome</keyword>